<proteinExistence type="predicted"/>
<dbReference type="Pfam" id="PF13186">
    <property type="entry name" value="SPASM"/>
    <property type="match status" value="1"/>
</dbReference>
<dbReference type="EMBL" id="AP027151">
    <property type="protein sequence ID" value="BDV44305.1"/>
    <property type="molecule type" value="Genomic_DNA"/>
</dbReference>
<dbReference type="NCBIfam" id="TIGR04085">
    <property type="entry name" value="rSAM_more_4Fe4S"/>
    <property type="match status" value="1"/>
</dbReference>
<evidence type="ECO:0000259" key="1">
    <source>
        <dbReference type="Pfam" id="PF13186"/>
    </source>
</evidence>
<dbReference type="SUPFAM" id="SSF102114">
    <property type="entry name" value="Radical SAM enzymes"/>
    <property type="match status" value="1"/>
</dbReference>
<dbReference type="InterPro" id="IPR058240">
    <property type="entry name" value="rSAM_sf"/>
</dbReference>
<dbReference type="InterPro" id="IPR027571">
    <property type="entry name" value="GeoRSP_SPASM"/>
</dbReference>
<sequence length="288" mass="30529">MELATPITIYWDLPPRGADPELAGRIAAGIVACRPLMVQLTAPPGSTAAGVAELVELFRGAPSAVSLTVPLTLSTAAIRRMLVREPVQEFLVALEHAADLIVLDGSAPCPTGVSIAVNAGNWWELPAIIARCRQQGISRIVLPMQRLYGGERPFCPTIAEQRGLATALAATGVTGLKLTIHDPFLWRAFNPGEPFPQGGCQAANTMLAIAPDGGVYPCPTLPVRLGTLETASLAEIVASPAKKEFRRRLLETPAACRDCPQLVECCGGCRGRAYVMQGSLDEIDPACR</sequence>
<dbReference type="Gene3D" id="3.20.20.70">
    <property type="entry name" value="Aldolase class I"/>
    <property type="match status" value="1"/>
</dbReference>
<dbReference type="InterPro" id="IPR023885">
    <property type="entry name" value="4Fe4S-binding_SPASM_dom"/>
</dbReference>
<dbReference type="NCBIfam" id="TIGR04304">
    <property type="entry name" value="GeoRSP_SPASM"/>
    <property type="match status" value="1"/>
</dbReference>
<dbReference type="InterPro" id="IPR050377">
    <property type="entry name" value="Radical_SAM_PqqE_MftC-like"/>
</dbReference>
<reference evidence="2 3" key="1">
    <citation type="submission" date="2022-12" db="EMBL/GenBank/DDBJ databases">
        <title>Polyphasic characterization of Geotalea uranireducens NIT-SL11 newly isolated from a complex of sewage sludge and microbially reduced graphene oxide.</title>
        <authorList>
            <person name="Xie L."/>
            <person name="Yoshida N."/>
            <person name="Meng L."/>
        </authorList>
    </citation>
    <scope>NUCLEOTIDE SEQUENCE [LARGE SCALE GENOMIC DNA]</scope>
    <source>
        <strain evidence="2 3">NIT-SL11</strain>
    </source>
</reference>
<gene>
    <name evidence="2" type="ORF">GURASL_32280</name>
</gene>
<evidence type="ECO:0000313" key="2">
    <source>
        <dbReference type="EMBL" id="BDV44305.1"/>
    </source>
</evidence>
<accession>A0ABN6VVD3</accession>
<evidence type="ECO:0000313" key="3">
    <source>
        <dbReference type="Proteomes" id="UP001317705"/>
    </source>
</evidence>
<keyword evidence="3" id="KW-1185">Reference proteome</keyword>
<dbReference type="RefSeq" id="WP_282000411.1">
    <property type="nucleotide sequence ID" value="NZ_AP027151.1"/>
</dbReference>
<organism evidence="2 3">
    <name type="scientific">Geotalea uraniireducens</name>
    <dbReference type="NCBI Taxonomy" id="351604"/>
    <lineage>
        <taxon>Bacteria</taxon>
        <taxon>Pseudomonadati</taxon>
        <taxon>Thermodesulfobacteriota</taxon>
        <taxon>Desulfuromonadia</taxon>
        <taxon>Geobacterales</taxon>
        <taxon>Geobacteraceae</taxon>
        <taxon>Geotalea</taxon>
    </lineage>
</organism>
<dbReference type="InterPro" id="IPR013785">
    <property type="entry name" value="Aldolase_TIM"/>
</dbReference>
<dbReference type="PANTHER" id="PTHR11228:SF7">
    <property type="entry name" value="PQQA PEPTIDE CYCLASE"/>
    <property type="match status" value="1"/>
</dbReference>
<protein>
    <submittedName>
        <fullName evidence="2">GeoRSP system SPASM domain protein</fullName>
    </submittedName>
</protein>
<dbReference type="Proteomes" id="UP001317705">
    <property type="component" value="Chromosome"/>
</dbReference>
<feature type="domain" description="4Fe4S-binding SPASM" evidence="1">
    <location>
        <begin position="200"/>
        <end position="260"/>
    </location>
</feature>
<dbReference type="PANTHER" id="PTHR11228">
    <property type="entry name" value="RADICAL SAM DOMAIN PROTEIN"/>
    <property type="match status" value="1"/>
</dbReference>
<name>A0ABN6VVD3_9BACT</name>